<dbReference type="NCBIfam" id="TIGR03292">
    <property type="entry name" value="PhnH_redo"/>
    <property type="match status" value="1"/>
</dbReference>
<dbReference type="KEGG" id="grc:GI584_22780"/>
<reference evidence="1 2" key="1">
    <citation type="submission" date="2019-11" db="EMBL/GenBank/DDBJ databases">
        <title>Gracilibacillus salitolerans sp. nov., a moderate halophile isolated from a saline soil in northwest China.</title>
        <authorList>
            <person name="Gan L."/>
        </authorList>
    </citation>
    <scope>NUCLEOTIDE SEQUENCE [LARGE SCALE GENOMIC DNA]</scope>
    <source>
        <strain evidence="1 2">SCU50</strain>
    </source>
</reference>
<dbReference type="SUPFAM" id="SSF159709">
    <property type="entry name" value="PhnH-like"/>
    <property type="match status" value="1"/>
</dbReference>
<keyword evidence="1" id="KW-0456">Lyase</keyword>
<organism evidence="1 2">
    <name type="scientific">Gracilibacillus salitolerans</name>
    <dbReference type="NCBI Taxonomy" id="2663022"/>
    <lineage>
        <taxon>Bacteria</taxon>
        <taxon>Bacillati</taxon>
        <taxon>Bacillota</taxon>
        <taxon>Bacilli</taxon>
        <taxon>Bacillales</taxon>
        <taxon>Bacillaceae</taxon>
        <taxon>Gracilibacillus</taxon>
    </lineage>
</organism>
<evidence type="ECO:0000313" key="1">
    <source>
        <dbReference type="EMBL" id="QGH36705.1"/>
    </source>
</evidence>
<proteinExistence type="predicted"/>
<protein>
    <submittedName>
        <fullName evidence="1">Phosphonate C-P lyase system protein PhnH</fullName>
    </submittedName>
</protein>
<dbReference type="GO" id="GO:0016829">
    <property type="term" value="F:lyase activity"/>
    <property type="evidence" value="ECO:0007669"/>
    <property type="project" value="UniProtKB-KW"/>
</dbReference>
<dbReference type="Proteomes" id="UP000339690">
    <property type="component" value="Chromosome"/>
</dbReference>
<dbReference type="PIRSF" id="PIRSF020680">
    <property type="entry name" value="PhnH"/>
    <property type="match status" value="1"/>
</dbReference>
<evidence type="ECO:0000313" key="2">
    <source>
        <dbReference type="Proteomes" id="UP000339690"/>
    </source>
</evidence>
<dbReference type="EMBL" id="CP045915">
    <property type="protein sequence ID" value="QGH36705.1"/>
    <property type="molecule type" value="Genomic_DNA"/>
</dbReference>
<sequence length="200" mass="22286">MVIDQIHDLQQVYRKVLNSMSRPGSISKLNNMTEKLEDDFPCNDAFFLCALTVLDAEVTFHVVASEEKKARLTEIISSYTMSRVAPVDKADFILLLQDAPEYQVEQALIECKIGNLRDPQQSATWIIESALLTNSSGLSLSGPGINGVQHLQTGINQEFWQRRNEKVNEYPLGIDVILADFSSQVACIPRTTAVTITEVV</sequence>
<dbReference type="Gene3D" id="3.40.50.11310">
    <property type="entry name" value="Bacterial phosphonate metabolism protein PhnH"/>
    <property type="match status" value="1"/>
</dbReference>
<dbReference type="GO" id="GO:0019634">
    <property type="term" value="P:organic phosphonate metabolic process"/>
    <property type="evidence" value="ECO:0007669"/>
    <property type="project" value="InterPro"/>
</dbReference>
<name>A0A5Q2TPN6_9BACI</name>
<dbReference type="InterPro" id="IPR008772">
    <property type="entry name" value="Phosphonate_metab_PhnH"/>
</dbReference>
<dbReference type="RefSeq" id="WP_153792736.1">
    <property type="nucleotide sequence ID" value="NZ_CP045915.1"/>
</dbReference>
<keyword evidence="2" id="KW-1185">Reference proteome</keyword>
<dbReference type="InterPro" id="IPR038058">
    <property type="entry name" value="PhnH-like_sp"/>
</dbReference>
<dbReference type="AlphaFoldDB" id="A0A5Q2TPN6"/>
<dbReference type="Pfam" id="PF05845">
    <property type="entry name" value="PhnH"/>
    <property type="match status" value="1"/>
</dbReference>
<gene>
    <name evidence="1" type="primary">phnH</name>
    <name evidence="1" type="ORF">GI584_22780</name>
</gene>
<accession>A0A5Q2TPN6</accession>